<proteinExistence type="predicted"/>
<feature type="region of interest" description="Disordered" evidence="1">
    <location>
        <begin position="153"/>
        <end position="180"/>
    </location>
</feature>
<evidence type="ECO:0008006" key="4">
    <source>
        <dbReference type="Google" id="ProtNLM"/>
    </source>
</evidence>
<protein>
    <recommendedName>
        <fullName evidence="4">Phosphoribosylglycinamide synthetase</fullName>
    </recommendedName>
</protein>
<dbReference type="RefSeq" id="WP_006293823.1">
    <property type="nucleotide sequence ID" value="NZ_GG770226.1"/>
</dbReference>
<gene>
    <name evidence="2" type="ORF">HMPREF9020_01433</name>
</gene>
<evidence type="ECO:0000313" key="3">
    <source>
        <dbReference type="Proteomes" id="UP000005777"/>
    </source>
</evidence>
<feature type="compositionally biased region" description="Basic and acidic residues" evidence="1">
    <location>
        <begin position="166"/>
        <end position="180"/>
    </location>
</feature>
<comment type="caution">
    <text evidence="2">The sequence shown here is derived from an EMBL/GenBank/DDBJ whole genome shotgun (WGS) entry which is preliminary data.</text>
</comment>
<dbReference type="HOGENOM" id="CLU_107925_1_0_11"/>
<keyword evidence="3" id="KW-1185">Reference proteome</keyword>
<reference evidence="2 3" key="1">
    <citation type="submission" date="2012-01" db="EMBL/GenBank/DDBJ databases">
        <title>The Genome Sequence of Scardovia inopinata F0304.</title>
        <authorList>
            <consortium name="The Broad Institute Genome Sequencing Platform"/>
            <person name="Earl A."/>
            <person name="Ward D."/>
            <person name="Feldgarden M."/>
            <person name="Gevers D."/>
            <person name="Izard J."/>
            <person name="Baranova O.V."/>
            <person name="Blanton J.M."/>
            <person name="Tanner A.C."/>
            <person name="Dewhirst F.E."/>
            <person name="Young S.K."/>
            <person name="Zeng Q."/>
            <person name="Gargeya S."/>
            <person name="Fitzgerald M."/>
            <person name="Haas B."/>
            <person name="Abouelleil A."/>
            <person name="Alvarado L."/>
            <person name="Arachchi H.M."/>
            <person name="Berlin A."/>
            <person name="Chapman S.B."/>
            <person name="Gearin G."/>
            <person name="Goldberg J."/>
            <person name="Griggs A."/>
            <person name="Gujja S."/>
            <person name="Hansen M."/>
            <person name="Heiman D."/>
            <person name="Howarth C."/>
            <person name="Larimer J."/>
            <person name="Lui A."/>
            <person name="MacDonald P.J."/>
            <person name="McCowen C."/>
            <person name="Montmayeur A."/>
            <person name="Murphy C."/>
            <person name="Neiman D."/>
            <person name="Pearson M."/>
            <person name="Priest M."/>
            <person name="Roberts A."/>
            <person name="Saif S."/>
            <person name="Shea T."/>
            <person name="Sisk P."/>
            <person name="Stolte C."/>
            <person name="Sykes S."/>
            <person name="Wortman J."/>
            <person name="Nusbaum C."/>
            <person name="Birren B."/>
        </authorList>
    </citation>
    <scope>NUCLEOTIDE SEQUENCE [LARGE SCALE GENOMIC DNA]</scope>
    <source>
        <strain evidence="2 3">F0304</strain>
    </source>
</reference>
<organism evidence="2 3">
    <name type="scientific">Scardovia inopinata F0304</name>
    <dbReference type="NCBI Taxonomy" id="641146"/>
    <lineage>
        <taxon>Bacteria</taxon>
        <taxon>Bacillati</taxon>
        <taxon>Actinomycetota</taxon>
        <taxon>Actinomycetes</taxon>
        <taxon>Bifidobacteriales</taxon>
        <taxon>Bifidobacteriaceae</taxon>
        <taxon>Scardovia</taxon>
    </lineage>
</organism>
<name>W5IHL1_SCAIO</name>
<accession>W5IHL1</accession>
<dbReference type="eggNOG" id="ENOG5030P9F">
    <property type="taxonomic scope" value="Bacteria"/>
</dbReference>
<dbReference type="Proteomes" id="UP000005777">
    <property type="component" value="Unassembled WGS sequence"/>
</dbReference>
<evidence type="ECO:0000256" key="1">
    <source>
        <dbReference type="SAM" id="MobiDB-lite"/>
    </source>
</evidence>
<evidence type="ECO:0000313" key="2">
    <source>
        <dbReference type="EMBL" id="EFG26348.1"/>
    </source>
</evidence>
<sequence>MTYSKLDVERSERDHPRMWLRIISERLSTIRYIFVVTIEDELPTVDQRAALEYADAVLLGWPQADSREVRNIPDQDLEAMAEDIESIESRVDSFRQSEKNSDSDAMADTLMRISELVANIRKAYQPDFLLPTYAEIRSFVEKEWNKDMDKLESDAQEYLNSQDTKPLADTDDHQEGKSHE</sequence>
<dbReference type="AlphaFoldDB" id="W5IHL1"/>
<dbReference type="EMBL" id="ADCX01000013">
    <property type="protein sequence ID" value="EFG26348.1"/>
    <property type="molecule type" value="Genomic_DNA"/>
</dbReference>